<sequence length="66" mass="7178">MEGLSGTIKGPRGSPVKAPVKLLVGNTAYTTTVDGYYYLWLPPGTYKIQVHKQGYIPSVLSTKQAH</sequence>
<dbReference type="SUPFAM" id="SSF49464">
    <property type="entry name" value="Carboxypeptidase regulatory domain-like"/>
    <property type="match status" value="1"/>
</dbReference>
<dbReference type="EMBL" id="UYRT01026106">
    <property type="protein sequence ID" value="VDK64602.1"/>
    <property type="molecule type" value="Genomic_DNA"/>
</dbReference>
<evidence type="ECO:0000313" key="3">
    <source>
        <dbReference type="WBParaSite" id="GPUH_0000871701-mRNA-1"/>
    </source>
</evidence>
<reference evidence="3" key="1">
    <citation type="submission" date="2016-06" db="UniProtKB">
        <authorList>
            <consortium name="WormBaseParasite"/>
        </authorList>
    </citation>
    <scope>IDENTIFICATION</scope>
</reference>
<dbReference type="WBParaSite" id="GPUH_0000871701-mRNA-1">
    <property type="protein sequence ID" value="GPUH_0000871701-mRNA-1"/>
    <property type="gene ID" value="GPUH_0000871701"/>
</dbReference>
<dbReference type="Gene3D" id="2.60.40.1120">
    <property type="entry name" value="Carboxypeptidase-like, regulatory domain"/>
    <property type="match status" value="1"/>
</dbReference>
<keyword evidence="2" id="KW-1185">Reference proteome</keyword>
<evidence type="ECO:0000313" key="1">
    <source>
        <dbReference type="EMBL" id="VDK64602.1"/>
    </source>
</evidence>
<name>A0A183DJ16_9BILA</name>
<evidence type="ECO:0000313" key="2">
    <source>
        <dbReference type="Proteomes" id="UP000271098"/>
    </source>
</evidence>
<dbReference type="OrthoDB" id="10249045at2759"/>
<reference evidence="1 2" key="2">
    <citation type="submission" date="2018-11" db="EMBL/GenBank/DDBJ databases">
        <authorList>
            <consortium name="Pathogen Informatics"/>
        </authorList>
    </citation>
    <scope>NUCLEOTIDE SEQUENCE [LARGE SCALE GENOMIC DNA]</scope>
</reference>
<gene>
    <name evidence="1" type="ORF">GPUH_LOCUS8709</name>
</gene>
<accession>A0A183DJ16</accession>
<protein>
    <submittedName>
        <fullName evidence="3">Carboxypeptidase-like regulatory domain-containing protein</fullName>
    </submittedName>
</protein>
<proteinExistence type="predicted"/>
<organism evidence="3">
    <name type="scientific">Gongylonema pulchrum</name>
    <dbReference type="NCBI Taxonomy" id="637853"/>
    <lineage>
        <taxon>Eukaryota</taxon>
        <taxon>Metazoa</taxon>
        <taxon>Ecdysozoa</taxon>
        <taxon>Nematoda</taxon>
        <taxon>Chromadorea</taxon>
        <taxon>Rhabditida</taxon>
        <taxon>Spirurina</taxon>
        <taxon>Spiruromorpha</taxon>
        <taxon>Spiruroidea</taxon>
        <taxon>Gongylonematidae</taxon>
        <taxon>Gongylonema</taxon>
    </lineage>
</organism>
<dbReference type="AlphaFoldDB" id="A0A183DJ16"/>
<dbReference type="Proteomes" id="UP000271098">
    <property type="component" value="Unassembled WGS sequence"/>
</dbReference>
<dbReference type="InterPro" id="IPR008969">
    <property type="entry name" value="CarboxyPept-like_regulatory"/>
</dbReference>